<reference evidence="5 6" key="1">
    <citation type="submission" date="2020-08" db="EMBL/GenBank/DDBJ databases">
        <title>Sequencing the genomes of 1000 actinobacteria strains.</title>
        <authorList>
            <person name="Klenk H.-P."/>
        </authorList>
    </citation>
    <scope>NUCLEOTIDE SEQUENCE [LARGE SCALE GENOMIC DNA]</scope>
    <source>
        <strain evidence="5 6">DSM 105369</strain>
    </source>
</reference>
<proteinExistence type="predicted"/>
<accession>A0A839N3G7</accession>
<dbReference type="GO" id="GO:0003677">
    <property type="term" value="F:DNA binding"/>
    <property type="evidence" value="ECO:0007669"/>
    <property type="project" value="UniProtKB-KW"/>
</dbReference>
<evidence type="ECO:0000313" key="6">
    <source>
        <dbReference type="Proteomes" id="UP000559182"/>
    </source>
</evidence>
<dbReference type="Gene3D" id="1.20.120.530">
    <property type="entry name" value="GntR ligand-binding domain-like"/>
    <property type="match status" value="1"/>
</dbReference>
<name>A0A839N3G7_9MICO</name>
<dbReference type="PANTHER" id="PTHR43537:SF5">
    <property type="entry name" value="UXU OPERON TRANSCRIPTIONAL REGULATOR"/>
    <property type="match status" value="1"/>
</dbReference>
<dbReference type="Pfam" id="PF00392">
    <property type="entry name" value="GntR"/>
    <property type="match status" value="1"/>
</dbReference>
<dbReference type="SMART" id="SM00895">
    <property type="entry name" value="FCD"/>
    <property type="match status" value="1"/>
</dbReference>
<comment type="caution">
    <text evidence="5">The sequence shown here is derived from an EMBL/GenBank/DDBJ whole genome shotgun (WGS) entry which is preliminary data.</text>
</comment>
<dbReference type="SUPFAM" id="SSF46785">
    <property type="entry name" value="Winged helix' DNA-binding domain"/>
    <property type="match status" value="1"/>
</dbReference>
<keyword evidence="1" id="KW-0805">Transcription regulation</keyword>
<dbReference type="RefSeq" id="WP_183318641.1">
    <property type="nucleotide sequence ID" value="NZ_JACHVQ010000001.1"/>
</dbReference>
<dbReference type="SMART" id="SM00345">
    <property type="entry name" value="HTH_GNTR"/>
    <property type="match status" value="1"/>
</dbReference>
<feature type="domain" description="HTH gntR-type" evidence="4">
    <location>
        <begin position="5"/>
        <end position="73"/>
    </location>
</feature>
<evidence type="ECO:0000313" key="5">
    <source>
        <dbReference type="EMBL" id="MBB2890503.1"/>
    </source>
</evidence>
<dbReference type="InterPro" id="IPR011711">
    <property type="entry name" value="GntR_C"/>
</dbReference>
<dbReference type="AlphaFoldDB" id="A0A839N3G7"/>
<sequence length="223" mass="24361">MTAQTSLTSRLADEIVDLIVEGGLRPGDALESSRALAQRFEVTTPTVREALRRLEATDVVQFRHGSGTYVGAGLDRRMVVNQHAGRDSTEELIATRLLLEPPIAAEAARNRTDAHLELLENALSNALTPQRGDERPAVHFHVAVAAATGNRLVAETLEALLHLRSREQVQIRHRYDDRERDHAEHQQILDAIRAGDAEGAAAVTASHLRSIRAVLADDAGRTS</sequence>
<dbReference type="SUPFAM" id="SSF48008">
    <property type="entry name" value="GntR ligand-binding domain-like"/>
    <property type="match status" value="1"/>
</dbReference>
<dbReference type="InterPro" id="IPR036390">
    <property type="entry name" value="WH_DNA-bd_sf"/>
</dbReference>
<keyword evidence="2 5" id="KW-0238">DNA-binding</keyword>
<evidence type="ECO:0000256" key="1">
    <source>
        <dbReference type="ARBA" id="ARBA00023015"/>
    </source>
</evidence>
<dbReference type="EMBL" id="JACHVQ010000001">
    <property type="protein sequence ID" value="MBB2890503.1"/>
    <property type="molecule type" value="Genomic_DNA"/>
</dbReference>
<dbReference type="Pfam" id="PF07729">
    <property type="entry name" value="FCD"/>
    <property type="match status" value="1"/>
</dbReference>
<gene>
    <name evidence="5" type="ORF">FHU39_000487</name>
</gene>
<evidence type="ECO:0000259" key="4">
    <source>
        <dbReference type="PROSITE" id="PS50949"/>
    </source>
</evidence>
<organism evidence="5 6">
    <name type="scientific">Flexivirga oryzae</name>
    <dbReference type="NCBI Taxonomy" id="1794944"/>
    <lineage>
        <taxon>Bacteria</taxon>
        <taxon>Bacillati</taxon>
        <taxon>Actinomycetota</taxon>
        <taxon>Actinomycetes</taxon>
        <taxon>Micrococcales</taxon>
        <taxon>Dermacoccaceae</taxon>
        <taxon>Flexivirga</taxon>
    </lineage>
</organism>
<dbReference type="Gene3D" id="1.10.10.10">
    <property type="entry name" value="Winged helix-like DNA-binding domain superfamily/Winged helix DNA-binding domain"/>
    <property type="match status" value="1"/>
</dbReference>
<dbReference type="GO" id="GO:0003700">
    <property type="term" value="F:DNA-binding transcription factor activity"/>
    <property type="evidence" value="ECO:0007669"/>
    <property type="project" value="InterPro"/>
</dbReference>
<dbReference type="PROSITE" id="PS50949">
    <property type="entry name" value="HTH_GNTR"/>
    <property type="match status" value="1"/>
</dbReference>
<dbReference type="InterPro" id="IPR036388">
    <property type="entry name" value="WH-like_DNA-bd_sf"/>
</dbReference>
<dbReference type="PANTHER" id="PTHR43537">
    <property type="entry name" value="TRANSCRIPTIONAL REGULATOR, GNTR FAMILY"/>
    <property type="match status" value="1"/>
</dbReference>
<protein>
    <submittedName>
        <fullName evidence="5">DNA-binding FadR family transcriptional regulator</fullName>
    </submittedName>
</protein>
<keyword evidence="3" id="KW-0804">Transcription</keyword>
<dbReference type="Proteomes" id="UP000559182">
    <property type="component" value="Unassembled WGS sequence"/>
</dbReference>
<keyword evidence="6" id="KW-1185">Reference proteome</keyword>
<evidence type="ECO:0000256" key="2">
    <source>
        <dbReference type="ARBA" id="ARBA00023125"/>
    </source>
</evidence>
<dbReference type="InterPro" id="IPR000524">
    <property type="entry name" value="Tscrpt_reg_HTH_GntR"/>
</dbReference>
<dbReference type="InterPro" id="IPR008920">
    <property type="entry name" value="TF_FadR/GntR_C"/>
</dbReference>
<dbReference type="CDD" id="cd07377">
    <property type="entry name" value="WHTH_GntR"/>
    <property type="match status" value="1"/>
</dbReference>
<evidence type="ECO:0000256" key="3">
    <source>
        <dbReference type="ARBA" id="ARBA00023163"/>
    </source>
</evidence>